<keyword evidence="1" id="KW-0472">Membrane</keyword>
<dbReference type="RefSeq" id="WP_312882767.1">
    <property type="nucleotide sequence ID" value="NZ_JACIHU010000001.1"/>
</dbReference>
<evidence type="ECO:0000313" key="2">
    <source>
        <dbReference type="EMBL" id="MBB4477789.1"/>
    </source>
</evidence>
<name>A0A7W6Y596_RHIET</name>
<evidence type="ECO:0000313" key="3">
    <source>
        <dbReference type="EMBL" id="MBB4533621.1"/>
    </source>
</evidence>
<reference evidence="4 5" key="1">
    <citation type="submission" date="2020-08" db="EMBL/GenBank/DDBJ databases">
        <title>Genomic Encyclopedia of Type Strains, Phase IV (KMG-V): Genome sequencing to study the core and pangenomes of soil and plant-associated prokaryotes.</title>
        <authorList>
            <person name="Whitman W."/>
        </authorList>
    </citation>
    <scope>NUCLEOTIDE SEQUENCE [LARGE SCALE GENOMIC DNA]</scope>
    <source>
        <strain evidence="2 5">SEMIA 471</strain>
        <strain evidence="3 4">SEMIA 489</strain>
    </source>
</reference>
<evidence type="ECO:0000313" key="4">
    <source>
        <dbReference type="Proteomes" id="UP000523431"/>
    </source>
</evidence>
<dbReference type="EMBL" id="JACIID010000001">
    <property type="protein sequence ID" value="MBB4533621.1"/>
    <property type="molecule type" value="Genomic_DNA"/>
</dbReference>
<dbReference type="Proteomes" id="UP000523431">
    <property type="component" value="Unassembled WGS sequence"/>
</dbReference>
<protein>
    <submittedName>
        <fullName evidence="2">Uncharacterized protein</fullName>
    </submittedName>
</protein>
<evidence type="ECO:0000256" key="1">
    <source>
        <dbReference type="SAM" id="Phobius"/>
    </source>
</evidence>
<keyword evidence="1" id="KW-1133">Transmembrane helix</keyword>
<dbReference type="Proteomes" id="UP000557344">
    <property type="component" value="Unassembled WGS sequence"/>
</dbReference>
<sequence length="114" mass="12843">MGGICAYCGYWYIKSIIFYRKNGFDFSKNFGPNVYWGSYAHDRFLAKPKAKLFIAMPFAVAISSFLTIFFALDLMGIIKHCVGCGRQQSADYWRRSTYLPVHDPAEDSGADGTA</sequence>
<dbReference type="AlphaFoldDB" id="A0A7W6Y596"/>
<organism evidence="2 5">
    <name type="scientific">Rhizobium etli</name>
    <dbReference type="NCBI Taxonomy" id="29449"/>
    <lineage>
        <taxon>Bacteria</taxon>
        <taxon>Pseudomonadati</taxon>
        <taxon>Pseudomonadota</taxon>
        <taxon>Alphaproteobacteria</taxon>
        <taxon>Hyphomicrobiales</taxon>
        <taxon>Rhizobiaceae</taxon>
        <taxon>Rhizobium/Agrobacterium group</taxon>
        <taxon>Rhizobium</taxon>
    </lineage>
</organism>
<comment type="caution">
    <text evidence="2">The sequence shown here is derived from an EMBL/GenBank/DDBJ whole genome shotgun (WGS) entry which is preliminary data.</text>
</comment>
<proteinExistence type="predicted"/>
<evidence type="ECO:0000313" key="5">
    <source>
        <dbReference type="Proteomes" id="UP000557344"/>
    </source>
</evidence>
<feature type="transmembrane region" description="Helical" evidence="1">
    <location>
        <begin position="52"/>
        <end position="72"/>
    </location>
</feature>
<gene>
    <name evidence="2" type="ORF">GGE46_000330</name>
    <name evidence="3" type="ORF">GGE57_000330</name>
</gene>
<keyword evidence="1" id="KW-0812">Transmembrane</keyword>
<accession>A0A7W6Y596</accession>
<dbReference type="EMBL" id="JACIHU010000001">
    <property type="protein sequence ID" value="MBB4477789.1"/>
    <property type="molecule type" value="Genomic_DNA"/>
</dbReference>